<dbReference type="SMART" id="SM00066">
    <property type="entry name" value="GAL4"/>
    <property type="match status" value="1"/>
</dbReference>
<keyword evidence="4" id="KW-0539">Nucleus</keyword>
<feature type="domain" description="Zn(2)-C6 fungal-type" evidence="5">
    <location>
        <begin position="13"/>
        <end position="43"/>
    </location>
</feature>
<protein>
    <recommendedName>
        <fullName evidence="5">Zn(2)-C6 fungal-type domain-containing protein</fullName>
    </recommendedName>
</protein>
<dbReference type="InterPro" id="IPR001138">
    <property type="entry name" value="Zn2Cys6_DnaBD"/>
</dbReference>
<dbReference type="AlphaFoldDB" id="A0AAD6HVA8"/>
<reference evidence="6" key="2">
    <citation type="submission" date="2023-01" db="EMBL/GenBank/DDBJ databases">
        <authorList>
            <person name="Petersen C."/>
        </authorList>
    </citation>
    <scope>NUCLEOTIDE SEQUENCE</scope>
    <source>
        <strain evidence="6">IBT 17514</strain>
    </source>
</reference>
<dbReference type="CDD" id="cd00067">
    <property type="entry name" value="GAL4"/>
    <property type="match status" value="1"/>
</dbReference>
<dbReference type="EMBL" id="JAQJAN010000002">
    <property type="protein sequence ID" value="KAJ5738861.1"/>
    <property type="molecule type" value="Genomic_DNA"/>
</dbReference>
<organism evidence="6 7">
    <name type="scientific">Penicillium malachiteum</name>
    <dbReference type="NCBI Taxonomy" id="1324776"/>
    <lineage>
        <taxon>Eukaryota</taxon>
        <taxon>Fungi</taxon>
        <taxon>Dikarya</taxon>
        <taxon>Ascomycota</taxon>
        <taxon>Pezizomycotina</taxon>
        <taxon>Eurotiomycetes</taxon>
        <taxon>Eurotiomycetidae</taxon>
        <taxon>Eurotiales</taxon>
        <taxon>Aspergillaceae</taxon>
        <taxon>Penicillium</taxon>
    </lineage>
</organism>
<dbReference type="GO" id="GO:0008270">
    <property type="term" value="F:zinc ion binding"/>
    <property type="evidence" value="ECO:0007669"/>
    <property type="project" value="InterPro"/>
</dbReference>
<name>A0AAD6HVA8_9EURO</name>
<dbReference type="PANTHER" id="PTHR31069">
    <property type="entry name" value="OLEATE-ACTIVATED TRANSCRIPTION FACTOR 1-RELATED"/>
    <property type="match status" value="1"/>
</dbReference>
<evidence type="ECO:0000313" key="7">
    <source>
        <dbReference type="Proteomes" id="UP001215712"/>
    </source>
</evidence>
<evidence type="ECO:0000259" key="5">
    <source>
        <dbReference type="PROSITE" id="PS50048"/>
    </source>
</evidence>
<dbReference type="InterPro" id="IPR036864">
    <property type="entry name" value="Zn2-C6_fun-type_DNA-bd_sf"/>
</dbReference>
<reference evidence="6" key="1">
    <citation type="journal article" date="2023" name="IMA Fungus">
        <title>Comparative genomic study of the Penicillium genus elucidates a diverse pangenome and 15 lateral gene transfer events.</title>
        <authorList>
            <person name="Petersen C."/>
            <person name="Sorensen T."/>
            <person name="Nielsen M.R."/>
            <person name="Sondergaard T.E."/>
            <person name="Sorensen J.L."/>
            <person name="Fitzpatrick D.A."/>
            <person name="Frisvad J.C."/>
            <person name="Nielsen K.L."/>
        </authorList>
    </citation>
    <scope>NUCLEOTIDE SEQUENCE</scope>
    <source>
        <strain evidence="6">IBT 17514</strain>
    </source>
</reference>
<dbReference type="PROSITE" id="PS50048">
    <property type="entry name" value="ZN2_CY6_FUNGAL_2"/>
    <property type="match status" value="1"/>
</dbReference>
<keyword evidence="7" id="KW-1185">Reference proteome</keyword>
<evidence type="ECO:0000313" key="6">
    <source>
        <dbReference type="EMBL" id="KAJ5738861.1"/>
    </source>
</evidence>
<gene>
    <name evidence="6" type="ORF">N7493_002016</name>
</gene>
<keyword evidence="1" id="KW-0805">Transcription regulation</keyword>
<evidence type="ECO:0000256" key="3">
    <source>
        <dbReference type="ARBA" id="ARBA00023163"/>
    </source>
</evidence>
<dbReference type="SUPFAM" id="SSF57701">
    <property type="entry name" value="Zn2/Cys6 DNA-binding domain"/>
    <property type="match status" value="1"/>
</dbReference>
<keyword evidence="2" id="KW-0238">DNA-binding</keyword>
<accession>A0AAD6HVA8</accession>
<keyword evidence="3" id="KW-0804">Transcription</keyword>
<comment type="caution">
    <text evidence="6">The sequence shown here is derived from an EMBL/GenBank/DDBJ whole genome shotgun (WGS) entry which is preliminary data.</text>
</comment>
<dbReference type="InterPro" id="IPR050675">
    <property type="entry name" value="OAF3"/>
</dbReference>
<evidence type="ECO:0000256" key="1">
    <source>
        <dbReference type="ARBA" id="ARBA00023015"/>
    </source>
</evidence>
<dbReference type="Pfam" id="PF00172">
    <property type="entry name" value="Zn_clus"/>
    <property type="match status" value="1"/>
</dbReference>
<sequence length="391" mass="43573">MASASRQRKTRASCDSCNEARVRCSQTHPTCERCVKNKINCIYGISQRAGRNRASTYHRATDGQTALAGGHHRPSISDSALWLQDTTQAQMPDGFPSSIPLFDELAMGLQHHEFSNSNHFSEMFTEMLTDSCPLSSTWSTGDISSTIGLHNCVADTATCTCVCSIFSFFFTHPILTDTNPAPIDVCLEQGRESINLCERVLSCIGSSQHHYSSLVTVALFIDRVVAIYDRAKQNYHQSLFMIPCHTETPTRIANPLSLANSMSTAHTDISREDIFAHLDGSARQSAYIGEYQLDQDDYVKLTFEIVFGHLARIERLLRTFKNGVSRDDHLVSATTGGIALAPPTSDHELEYDHQALVCIKLAELIEHQLNATRNGWKSTCKQWELYQMSGR</sequence>
<dbReference type="GO" id="GO:0003677">
    <property type="term" value="F:DNA binding"/>
    <property type="evidence" value="ECO:0007669"/>
    <property type="project" value="UniProtKB-KW"/>
</dbReference>
<proteinExistence type="predicted"/>
<dbReference type="PANTHER" id="PTHR31069:SF31">
    <property type="entry name" value="MONODICTYPHENONE CLUSTER TRANSCRIPTION FACTOR-RELATED"/>
    <property type="match status" value="1"/>
</dbReference>
<dbReference type="GO" id="GO:0000981">
    <property type="term" value="F:DNA-binding transcription factor activity, RNA polymerase II-specific"/>
    <property type="evidence" value="ECO:0007669"/>
    <property type="project" value="InterPro"/>
</dbReference>
<dbReference type="Gene3D" id="4.10.240.10">
    <property type="entry name" value="Zn(2)-C6 fungal-type DNA-binding domain"/>
    <property type="match status" value="1"/>
</dbReference>
<dbReference type="PRINTS" id="PR00755">
    <property type="entry name" value="AFLATOXINBRP"/>
</dbReference>
<dbReference type="Proteomes" id="UP001215712">
    <property type="component" value="Unassembled WGS sequence"/>
</dbReference>
<evidence type="ECO:0000256" key="4">
    <source>
        <dbReference type="ARBA" id="ARBA00023242"/>
    </source>
</evidence>
<evidence type="ECO:0000256" key="2">
    <source>
        <dbReference type="ARBA" id="ARBA00023125"/>
    </source>
</evidence>